<keyword evidence="1" id="KW-0812">Transmembrane</keyword>
<keyword evidence="1" id="KW-1133">Transmembrane helix</keyword>
<feature type="transmembrane region" description="Helical" evidence="1">
    <location>
        <begin position="134"/>
        <end position="155"/>
    </location>
</feature>
<sequence>MSISPQLCSSTMGIKEPVPSCIKLFSASGFHVVPLRRRRLFLSCSSLSSALLLLRCCHYCQSAISLFFLTTETFLIWLRCAITAKSAVSCRSSCFFELFSAVRCPGTPIGYFFVLLFLRLFSPSHVVPCLTKSAITWFISSPLFCPGHVVPWLTISGFPSTTLLFTFFLIASPSLASPMVPLLGIGKKQGIRPSKISNWKYQPK</sequence>
<reference evidence="2 3" key="1">
    <citation type="journal article" date="2019" name="Sci. Rep.">
        <title>Orb-weaving spider Araneus ventricosus genome elucidates the spidroin gene catalogue.</title>
        <authorList>
            <person name="Kono N."/>
            <person name="Nakamura H."/>
            <person name="Ohtoshi R."/>
            <person name="Moran D.A.P."/>
            <person name="Shinohara A."/>
            <person name="Yoshida Y."/>
            <person name="Fujiwara M."/>
            <person name="Mori M."/>
            <person name="Tomita M."/>
            <person name="Arakawa K."/>
        </authorList>
    </citation>
    <scope>NUCLEOTIDE SEQUENCE [LARGE SCALE GENOMIC DNA]</scope>
</reference>
<keyword evidence="1" id="KW-0472">Membrane</keyword>
<protein>
    <submittedName>
        <fullName evidence="2">Uncharacterized protein</fullName>
    </submittedName>
</protein>
<dbReference type="Proteomes" id="UP000499080">
    <property type="component" value="Unassembled WGS sequence"/>
</dbReference>
<name>A0A4Y2T903_ARAVE</name>
<evidence type="ECO:0000313" key="2">
    <source>
        <dbReference type="EMBL" id="GBN97118.1"/>
    </source>
</evidence>
<accession>A0A4Y2T903</accession>
<proteinExistence type="predicted"/>
<feature type="transmembrane region" description="Helical" evidence="1">
    <location>
        <begin position="105"/>
        <end position="122"/>
    </location>
</feature>
<evidence type="ECO:0000256" key="1">
    <source>
        <dbReference type="SAM" id="Phobius"/>
    </source>
</evidence>
<keyword evidence="3" id="KW-1185">Reference proteome</keyword>
<evidence type="ECO:0000313" key="3">
    <source>
        <dbReference type="Proteomes" id="UP000499080"/>
    </source>
</evidence>
<gene>
    <name evidence="2" type="ORF">AVEN_275225_1</name>
</gene>
<dbReference type="EMBL" id="BGPR01026978">
    <property type="protein sequence ID" value="GBN97118.1"/>
    <property type="molecule type" value="Genomic_DNA"/>
</dbReference>
<organism evidence="2 3">
    <name type="scientific">Araneus ventricosus</name>
    <name type="common">Orbweaver spider</name>
    <name type="synonym">Epeira ventricosa</name>
    <dbReference type="NCBI Taxonomy" id="182803"/>
    <lineage>
        <taxon>Eukaryota</taxon>
        <taxon>Metazoa</taxon>
        <taxon>Ecdysozoa</taxon>
        <taxon>Arthropoda</taxon>
        <taxon>Chelicerata</taxon>
        <taxon>Arachnida</taxon>
        <taxon>Araneae</taxon>
        <taxon>Araneomorphae</taxon>
        <taxon>Entelegynae</taxon>
        <taxon>Araneoidea</taxon>
        <taxon>Araneidae</taxon>
        <taxon>Araneus</taxon>
    </lineage>
</organism>
<comment type="caution">
    <text evidence="2">The sequence shown here is derived from an EMBL/GenBank/DDBJ whole genome shotgun (WGS) entry which is preliminary data.</text>
</comment>
<dbReference type="AlphaFoldDB" id="A0A4Y2T903"/>
<feature type="transmembrane region" description="Helical" evidence="1">
    <location>
        <begin position="161"/>
        <end position="185"/>
    </location>
</feature>